<dbReference type="AlphaFoldDB" id="A0A167GJX4"/>
<dbReference type="Gene3D" id="1.10.1660.10">
    <property type="match status" value="1"/>
</dbReference>
<dbReference type="OrthoDB" id="9808480at2"/>
<evidence type="ECO:0000313" key="13">
    <source>
        <dbReference type="EMBL" id="OAD39548.1"/>
    </source>
</evidence>
<dbReference type="InterPro" id="IPR015358">
    <property type="entry name" value="Tscrpt_reg_MerR_DNA-bd"/>
</dbReference>
<evidence type="ECO:0000256" key="8">
    <source>
        <dbReference type="ARBA" id="ARBA00023159"/>
    </source>
</evidence>
<evidence type="ECO:0000256" key="5">
    <source>
        <dbReference type="ARBA" id="ARBA00022914"/>
    </source>
</evidence>
<keyword evidence="4" id="KW-0479">Metal-binding</keyword>
<comment type="function">
    <text evidence="10">Mediates the mercuric-dependent induction of mercury resistance operon. In the absence of mercury MerR represses transcription by binding tightly to the mer operator region; when mercury is present the dimeric complex binds a single ion and becomes a potent transcriptional activator, while remaining bound to the mer site.</text>
</comment>
<dbReference type="KEGG" id="hyl:LPB072_22090"/>
<dbReference type="RefSeq" id="WP_066096167.1">
    <property type="nucleotide sequence ID" value="NZ_CP017476.1"/>
</dbReference>
<keyword evidence="6" id="KW-0805">Transcription regulation</keyword>
<dbReference type="EMBL" id="LVWD01000042">
    <property type="protein sequence ID" value="OAD39548.1"/>
    <property type="molecule type" value="Genomic_DNA"/>
</dbReference>
<evidence type="ECO:0000256" key="3">
    <source>
        <dbReference type="ARBA" id="ARBA00022491"/>
    </source>
</evidence>
<evidence type="ECO:0000256" key="6">
    <source>
        <dbReference type="ARBA" id="ARBA00023015"/>
    </source>
</evidence>
<evidence type="ECO:0000256" key="1">
    <source>
        <dbReference type="ARBA" id="ARBA00017146"/>
    </source>
</evidence>
<dbReference type="Pfam" id="PF09278">
    <property type="entry name" value="MerR-DNA-bind"/>
    <property type="match status" value="1"/>
</dbReference>
<dbReference type="PROSITE" id="PS00552">
    <property type="entry name" value="HTH_MERR_1"/>
    <property type="match status" value="1"/>
</dbReference>
<dbReference type="InterPro" id="IPR047057">
    <property type="entry name" value="MerR_fam"/>
</dbReference>
<dbReference type="NCBIfam" id="TIGR02051">
    <property type="entry name" value="MerR"/>
    <property type="match status" value="1"/>
</dbReference>
<evidence type="ECO:0000256" key="2">
    <source>
        <dbReference type="ARBA" id="ARBA00022466"/>
    </source>
</evidence>
<reference evidence="13 14" key="1">
    <citation type="submission" date="2016-02" db="EMBL/GenBank/DDBJ databases">
        <title>Draft genome sequence of Hydrogenophaga sp. LPB0072.</title>
        <authorList>
            <person name="Shin S.-K."/>
            <person name="Yi H."/>
        </authorList>
    </citation>
    <scope>NUCLEOTIDE SEQUENCE [LARGE SCALE GENOMIC DNA]</scope>
    <source>
        <strain evidence="13 14">LPB0072</strain>
    </source>
</reference>
<dbReference type="PRINTS" id="PR00040">
    <property type="entry name" value="HTHMERR"/>
</dbReference>
<dbReference type="GO" id="GO:0045340">
    <property type="term" value="F:mercury ion binding"/>
    <property type="evidence" value="ECO:0007669"/>
    <property type="project" value="InterPro"/>
</dbReference>
<keyword evidence="3" id="KW-0678">Repressor</keyword>
<feature type="domain" description="HTH merR-type" evidence="11">
    <location>
        <begin position="11"/>
        <end position="80"/>
    </location>
</feature>
<dbReference type="EMBL" id="CP017476">
    <property type="protein sequence ID" value="AOW15095.1"/>
    <property type="molecule type" value="Genomic_DNA"/>
</dbReference>
<keyword evidence="5" id="KW-0476">Mercury</keyword>
<evidence type="ECO:0000313" key="15">
    <source>
        <dbReference type="Proteomes" id="UP000185680"/>
    </source>
</evidence>
<dbReference type="Proteomes" id="UP000185680">
    <property type="component" value="Chromosome"/>
</dbReference>
<dbReference type="Proteomes" id="UP000185657">
    <property type="component" value="Unassembled WGS sequence"/>
</dbReference>
<evidence type="ECO:0000256" key="9">
    <source>
        <dbReference type="ARBA" id="ARBA00023163"/>
    </source>
</evidence>
<dbReference type="InterPro" id="IPR000551">
    <property type="entry name" value="MerR-type_HTH_dom"/>
</dbReference>
<name>A0A167GJX4_9BURK</name>
<organism evidence="12 15">
    <name type="scientific">Hydrogenophaga crassostreae</name>
    <dbReference type="NCBI Taxonomy" id="1763535"/>
    <lineage>
        <taxon>Bacteria</taxon>
        <taxon>Pseudomonadati</taxon>
        <taxon>Pseudomonadota</taxon>
        <taxon>Betaproteobacteria</taxon>
        <taxon>Burkholderiales</taxon>
        <taxon>Comamonadaceae</taxon>
        <taxon>Hydrogenophaga</taxon>
    </lineage>
</organism>
<sequence>MSEPFATPRAELTIGRLAQAAGVNVETIRFYQRKGLMPEPQRPTGGIRRYGEAEGSRLQFIKSAQRLGFSLDEVAELLQLDDGASCAQAQARAEAKLADVRGRLADLQRMEAALAELIQRCGAARGTVRCPLIAALKGAAELG</sequence>
<keyword evidence="9" id="KW-0804">Transcription</keyword>
<keyword evidence="14" id="KW-1185">Reference proteome</keyword>
<dbReference type="GO" id="GO:0003700">
    <property type="term" value="F:DNA-binding transcription factor activity"/>
    <property type="evidence" value="ECO:0007669"/>
    <property type="project" value="InterPro"/>
</dbReference>
<accession>A0A167GJX4</accession>
<evidence type="ECO:0000313" key="14">
    <source>
        <dbReference type="Proteomes" id="UP000185657"/>
    </source>
</evidence>
<reference evidence="12 15" key="2">
    <citation type="submission" date="2016-10" db="EMBL/GenBank/DDBJ databases">
        <title>Hydorgenophaga sp. LPB0072 isolated from gastropod.</title>
        <authorList>
            <person name="Kim E."/>
            <person name="Yi H."/>
        </authorList>
    </citation>
    <scope>NUCLEOTIDE SEQUENCE [LARGE SCALE GENOMIC DNA]</scope>
    <source>
        <strain evidence="12 15">LPB0072</strain>
    </source>
</reference>
<evidence type="ECO:0000259" key="11">
    <source>
        <dbReference type="PROSITE" id="PS50937"/>
    </source>
</evidence>
<evidence type="ECO:0000256" key="10">
    <source>
        <dbReference type="ARBA" id="ARBA00024874"/>
    </source>
</evidence>
<gene>
    <name evidence="12" type="ORF">LPB072_22090</name>
    <name evidence="13" type="ORF">LPB72_21475</name>
</gene>
<protein>
    <recommendedName>
        <fullName evidence="1">Mercuric resistance operon regulatory protein</fullName>
    </recommendedName>
</protein>
<evidence type="ECO:0000256" key="7">
    <source>
        <dbReference type="ARBA" id="ARBA00023125"/>
    </source>
</evidence>
<dbReference type="STRING" id="1763535.LPB072_22090"/>
<dbReference type="CDD" id="cd04783">
    <property type="entry name" value="HTH_MerR1"/>
    <property type="match status" value="1"/>
</dbReference>
<evidence type="ECO:0000313" key="12">
    <source>
        <dbReference type="EMBL" id="AOW15095.1"/>
    </source>
</evidence>
<dbReference type="InterPro" id="IPR011794">
    <property type="entry name" value="MerR"/>
</dbReference>
<dbReference type="GO" id="GO:0046689">
    <property type="term" value="P:response to mercury ion"/>
    <property type="evidence" value="ECO:0007669"/>
    <property type="project" value="UniProtKB-KW"/>
</dbReference>
<keyword evidence="2" id="KW-0475">Mercuric resistance</keyword>
<evidence type="ECO:0000256" key="4">
    <source>
        <dbReference type="ARBA" id="ARBA00022723"/>
    </source>
</evidence>
<keyword evidence="8" id="KW-0010">Activator</keyword>
<dbReference type="PROSITE" id="PS50937">
    <property type="entry name" value="HTH_MERR_2"/>
    <property type="match status" value="1"/>
</dbReference>
<dbReference type="PANTHER" id="PTHR30204:SF69">
    <property type="entry name" value="MERR-FAMILY TRANSCRIPTIONAL REGULATOR"/>
    <property type="match status" value="1"/>
</dbReference>
<dbReference type="SMART" id="SM00422">
    <property type="entry name" value="HTH_MERR"/>
    <property type="match status" value="1"/>
</dbReference>
<dbReference type="PANTHER" id="PTHR30204">
    <property type="entry name" value="REDOX-CYCLING DRUG-SENSING TRANSCRIPTIONAL ACTIVATOR SOXR"/>
    <property type="match status" value="1"/>
</dbReference>
<keyword evidence="7" id="KW-0238">DNA-binding</keyword>
<dbReference type="SUPFAM" id="SSF46955">
    <property type="entry name" value="Putative DNA-binding domain"/>
    <property type="match status" value="1"/>
</dbReference>
<dbReference type="InterPro" id="IPR009061">
    <property type="entry name" value="DNA-bd_dom_put_sf"/>
</dbReference>
<dbReference type="Pfam" id="PF00376">
    <property type="entry name" value="MerR"/>
    <property type="match status" value="1"/>
</dbReference>
<proteinExistence type="predicted"/>
<dbReference type="GO" id="GO:0003677">
    <property type="term" value="F:DNA binding"/>
    <property type="evidence" value="ECO:0007669"/>
    <property type="project" value="UniProtKB-KW"/>
</dbReference>